<dbReference type="EMBL" id="DVLF01000085">
    <property type="protein sequence ID" value="HIT49916.1"/>
    <property type="molecule type" value="Genomic_DNA"/>
</dbReference>
<feature type="non-terminal residue" evidence="1">
    <location>
        <position position="146"/>
    </location>
</feature>
<dbReference type="PANTHER" id="PTHR10948">
    <property type="entry name" value="TRANSPOSASE"/>
    <property type="match status" value="1"/>
</dbReference>
<evidence type="ECO:0000313" key="2">
    <source>
        <dbReference type="Proteomes" id="UP000886758"/>
    </source>
</evidence>
<dbReference type="InterPro" id="IPR051917">
    <property type="entry name" value="Transposase-Integrase"/>
</dbReference>
<dbReference type="GO" id="GO:0032196">
    <property type="term" value="P:transposition"/>
    <property type="evidence" value="ECO:0007669"/>
    <property type="project" value="TreeGrafter"/>
</dbReference>
<proteinExistence type="predicted"/>
<evidence type="ECO:0008006" key="3">
    <source>
        <dbReference type="Google" id="ProtNLM"/>
    </source>
</evidence>
<accession>A0A9D1GSG1</accession>
<protein>
    <recommendedName>
        <fullName evidence="3">Helix-turn-helix domain-containing protein</fullName>
    </recommendedName>
</protein>
<dbReference type="PANTHER" id="PTHR10948:SF23">
    <property type="entry name" value="TRANSPOSASE INSI FOR INSERTION SEQUENCE ELEMENT IS30A-RELATED"/>
    <property type="match status" value="1"/>
</dbReference>
<name>A0A9D1GSG1_9MOLU</name>
<dbReference type="Proteomes" id="UP000886758">
    <property type="component" value="Unassembled WGS sequence"/>
</dbReference>
<comment type="caution">
    <text evidence="1">The sequence shown here is derived from an EMBL/GenBank/DDBJ whole genome shotgun (WGS) entry which is preliminary data.</text>
</comment>
<sequence>MSDYYSTTIQSKNIEFIHRCIISKALNDGDSKSLIAKELGFSRQTIHNEIQRGTIQHMNSDLTIHYVYDPYAAEYKHKEASSWKGRLSILDDCKDLAPIIEEGVRNKRSPEVIAYQINQLYSEKKISHSLCFKTIYNLIESGKLSV</sequence>
<organism evidence="1 2">
    <name type="scientific">Candidatus Pelethenecus faecipullorum</name>
    <dbReference type="NCBI Taxonomy" id="2840900"/>
    <lineage>
        <taxon>Bacteria</taxon>
        <taxon>Bacillati</taxon>
        <taxon>Mycoplasmatota</taxon>
        <taxon>Mollicutes</taxon>
        <taxon>Candidatus Pelethenecus</taxon>
    </lineage>
</organism>
<dbReference type="GO" id="GO:0004803">
    <property type="term" value="F:transposase activity"/>
    <property type="evidence" value="ECO:0007669"/>
    <property type="project" value="TreeGrafter"/>
</dbReference>
<dbReference type="GO" id="GO:0005829">
    <property type="term" value="C:cytosol"/>
    <property type="evidence" value="ECO:0007669"/>
    <property type="project" value="TreeGrafter"/>
</dbReference>
<reference evidence="1" key="1">
    <citation type="submission" date="2020-10" db="EMBL/GenBank/DDBJ databases">
        <authorList>
            <person name="Gilroy R."/>
        </authorList>
    </citation>
    <scope>NUCLEOTIDE SEQUENCE</scope>
    <source>
        <strain evidence="1">ChiW17-6978</strain>
    </source>
</reference>
<evidence type="ECO:0000313" key="1">
    <source>
        <dbReference type="EMBL" id="HIT49916.1"/>
    </source>
</evidence>
<dbReference type="AlphaFoldDB" id="A0A9D1GSG1"/>
<gene>
    <name evidence="1" type="ORF">IAD46_02705</name>
</gene>
<reference evidence="1" key="2">
    <citation type="journal article" date="2021" name="PeerJ">
        <title>Extensive microbial diversity within the chicken gut microbiome revealed by metagenomics and culture.</title>
        <authorList>
            <person name="Gilroy R."/>
            <person name="Ravi A."/>
            <person name="Getino M."/>
            <person name="Pursley I."/>
            <person name="Horton D.L."/>
            <person name="Alikhan N.F."/>
            <person name="Baker D."/>
            <person name="Gharbi K."/>
            <person name="Hall N."/>
            <person name="Watson M."/>
            <person name="Adriaenssens E.M."/>
            <person name="Foster-Nyarko E."/>
            <person name="Jarju S."/>
            <person name="Secka A."/>
            <person name="Antonio M."/>
            <person name="Oren A."/>
            <person name="Chaudhuri R.R."/>
            <person name="La Ragione R."/>
            <person name="Hildebrand F."/>
            <person name="Pallen M.J."/>
        </authorList>
    </citation>
    <scope>NUCLEOTIDE SEQUENCE</scope>
    <source>
        <strain evidence="1">ChiW17-6978</strain>
    </source>
</reference>